<dbReference type="SUPFAM" id="SSF52540">
    <property type="entry name" value="P-loop containing nucleoside triphosphate hydrolases"/>
    <property type="match status" value="1"/>
</dbReference>
<dbReference type="InterPro" id="IPR017871">
    <property type="entry name" value="ABC_transporter-like_CS"/>
</dbReference>
<protein>
    <submittedName>
        <fullName evidence="12">ATP-binding cassette domain-containing protein</fullName>
    </submittedName>
</protein>
<dbReference type="NCBIfam" id="TIGR01188">
    <property type="entry name" value="drrA"/>
    <property type="match status" value="1"/>
</dbReference>
<name>A0ABW6T3X0_9ACTN</name>
<dbReference type="PANTHER" id="PTHR42711:SF19">
    <property type="entry name" value="DOXORUBICIN RESISTANCE ATP-BINDING PROTEIN DRRA"/>
    <property type="match status" value="1"/>
</dbReference>
<accession>A0ABW6T3X0</accession>
<evidence type="ECO:0000256" key="7">
    <source>
        <dbReference type="ARBA" id="ARBA00023136"/>
    </source>
</evidence>
<evidence type="ECO:0000256" key="9">
    <source>
        <dbReference type="ARBA" id="ARBA00049985"/>
    </source>
</evidence>
<proteinExistence type="inferred from homology"/>
<dbReference type="PROSITE" id="PS50893">
    <property type="entry name" value="ABC_TRANSPORTER_2"/>
    <property type="match status" value="1"/>
</dbReference>
<keyword evidence="7" id="KW-0472">Membrane</keyword>
<feature type="compositionally biased region" description="Basic and acidic residues" evidence="10">
    <location>
        <begin position="308"/>
        <end position="320"/>
    </location>
</feature>
<evidence type="ECO:0000256" key="4">
    <source>
        <dbReference type="ARBA" id="ARBA00022741"/>
    </source>
</evidence>
<dbReference type="InterPro" id="IPR027417">
    <property type="entry name" value="P-loop_NTPase"/>
</dbReference>
<feature type="region of interest" description="Disordered" evidence="10">
    <location>
        <begin position="308"/>
        <end position="345"/>
    </location>
</feature>
<evidence type="ECO:0000256" key="5">
    <source>
        <dbReference type="ARBA" id="ARBA00022840"/>
    </source>
</evidence>
<dbReference type="InterPro" id="IPR003593">
    <property type="entry name" value="AAA+_ATPase"/>
</dbReference>
<comment type="caution">
    <text evidence="12">The sequence shown here is derived from an EMBL/GenBank/DDBJ whole genome shotgun (WGS) entry which is preliminary data.</text>
</comment>
<dbReference type="InterPro" id="IPR050763">
    <property type="entry name" value="ABC_transporter_ATP-binding"/>
</dbReference>
<evidence type="ECO:0000256" key="3">
    <source>
        <dbReference type="ARBA" id="ARBA00022475"/>
    </source>
</evidence>
<dbReference type="GO" id="GO:0005524">
    <property type="term" value="F:ATP binding"/>
    <property type="evidence" value="ECO:0007669"/>
    <property type="project" value="UniProtKB-KW"/>
</dbReference>
<dbReference type="RefSeq" id="WP_387418127.1">
    <property type="nucleotide sequence ID" value="NZ_JBIASD010000060.1"/>
</dbReference>
<comment type="subcellular location">
    <subcellularLocation>
        <location evidence="1">Cell membrane</location>
        <topology evidence="1">Peripheral membrane protein</topology>
        <orientation evidence="1">Cytoplasmic side</orientation>
    </subcellularLocation>
</comment>
<keyword evidence="3" id="KW-1003">Cell membrane</keyword>
<keyword evidence="5 12" id="KW-0067">ATP-binding</keyword>
<dbReference type="InterPro" id="IPR005894">
    <property type="entry name" value="DrrA"/>
</dbReference>
<dbReference type="InterPro" id="IPR003439">
    <property type="entry name" value="ABC_transporter-like_ATP-bd"/>
</dbReference>
<keyword evidence="13" id="KW-1185">Reference proteome</keyword>
<evidence type="ECO:0000256" key="2">
    <source>
        <dbReference type="ARBA" id="ARBA00022448"/>
    </source>
</evidence>
<evidence type="ECO:0000256" key="6">
    <source>
        <dbReference type="ARBA" id="ARBA00022967"/>
    </source>
</evidence>
<organism evidence="12 13">
    <name type="scientific">Microtetraspora malaysiensis</name>
    <dbReference type="NCBI Taxonomy" id="161358"/>
    <lineage>
        <taxon>Bacteria</taxon>
        <taxon>Bacillati</taxon>
        <taxon>Actinomycetota</taxon>
        <taxon>Actinomycetes</taxon>
        <taxon>Streptosporangiales</taxon>
        <taxon>Streptosporangiaceae</taxon>
        <taxon>Microtetraspora</taxon>
    </lineage>
</organism>
<keyword evidence="2" id="KW-0813">Transport</keyword>
<reference evidence="12 13" key="1">
    <citation type="submission" date="2024-10" db="EMBL/GenBank/DDBJ databases">
        <title>The Natural Products Discovery Center: Release of the First 8490 Sequenced Strains for Exploring Actinobacteria Biosynthetic Diversity.</title>
        <authorList>
            <person name="Kalkreuter E."/>
            <person name="Kautsar S.A."/>
            <person name="Yang D."/>
            <person name="Bader C.D."/>
            <person name="Teijaro C.N."/>
            <person name="Fluegel L."/>
            <person name="Davis C.M."/>
            <person name="Simpson J.R."/>
            <person name="Lauterbach L."/>
            <person name="Steele A.D."/>
            <person name="Gui C."/>
            <person name="Meng S."/>
            <person name="Li G."/>
            <person name="Viehrig K."/>
            <person name="Ye F."/>
            <person name="Su P."/>
            <person name="Kiefer A.F."/>
            <person name="Nichols A."/>
            <person name="Cepeda A.J."/>
            <person name="Yan W."/>
            <person name="Fan B."/>
            <person name="Jiang Y."/>
            <person name="Adhikari A."/>
            <person name="Zheng C.-J."/>
            <person name="Schuster L."/>
            <person name="Cowan T.M."/>
            <person name="Smanski M.J."/>
            <person name="Chevrette M.G."/>
            <person name="De Carvalho L.P.S."/>
            <person name="Shen B."/>
        </authorList>
    </citation>
    <scope>NUCLEOTIDE SEQUENCE [LARGE SCALE GENOMIC DNA]</scope>
    <source>
        <strain evidence="12 13">NPDC002173</strain>
    </source>
</reference>
<evidence type="ECO:0000256" key="8">
    <source>
        <dbReference type="ARBA" id="ARBA00023251"/>
    </source>
</evidence>
<sequence>MTYAIQAEGLAKRYGETRALDGVDLEVPRGRLLGVLGPNGAGKTTAVRVLATLLRPDGGHARVGGYDVVRQAHQVRSLIGLTGQYAAVDETLTGVENLVMIGRLLDMPRAEARRRANELLARFDLTDAGGRAAKTYSGGMRRRLDLAASLVGRPQLLFLDEPTTGLDPRSRADLWAVVRGLRDDGVTVLLTTQYLEEADQLADDIVVFDHGKVIASGTSDELKATTGAQVLEVRPLRPSHLDVVASVVGDVLGAAPEVAGGLVCGSVRDPALVPSIVRRLDDLGVVAAELSLRKSSLDEVFLALTGHRAEESENAGDRPGDGPGSGAGAHDDTRNGTARKKEVAL</sequence>
<evidence type="ECO:0000256" key="10">
    <source>
        <dbReference type="SAM" id="MobiDB-lite"/>
    </source>
</evidence>
<evidence type="ECO:0000256" key="1">
    <source>
        <dbReference type="ARBA" id="ARBA00004413"/>
    </source>
</evidence>
<comment type="similarity">
    <text evidence="9">Belongs to the ABC transporter superfamily. Drug exporter-1 (DrugE1) (TC 3.A.1.105) family.</text>
</comment>
<dbReference type="SMART" id="SM00382">
    <property type="entry name" value="AAA"/>
    <property type="match status" value="1"/>
</dbReference>
<keyword evidence="8" id="KW-0046">Antibiotic resistance</keyword>
<evidence type="ECO:0000313" key="13">
    <source>
        <dbReference type="Proteomes" id="UP001602013"/>
    </source>
</evidence>
<evidence type="ECO:0000313" key="12">
    <source>
        <dbReference type="EMBL" id="MFF3671980.1"/>
    </source>
</evidence>
<dbReference type="PROSITE" id="PS00211">
    <property type="entry name" value="ABC_TRANSPORTER_1"/>
    <property type="match status" value="1"/>
</dbReference>
<keyword evidence="4" id="KW-0547">Nucleotide-binding</keyword>
<gene>
    <name evidence="12" type="ORF">ACFYXI_41010</name>
</gene>
<dbReference type="Gene3D" id="3.40.50.300">
    <property type="entry name" value="P-loop containing nucleotide triphosphate hydrolases"/>
    <property type="match status" value="1"/>
</dbReference>
<dbReference type="Proteomes" id="UP001602013">
    <property type="component" value="Unassembled WGS sequence"/>
</dbReference>
<dbReference type="EMBL" id="JBIASD010000060">
    <property type="protein sequence ID" value="MFF3671980.1"/>
    <property type="molecule type" value="Genomic_DNA"/>
</dbReference>
<dbReference type="PANTHER" id="PTHR42711">
    <property type="entry name" value="ABC TRANSPORTER ATP-BINDING PROTEIN"/>
    <property type="match status" value="1"/>
</dbReference>
<feature type="domain" description="ABC transporter" evidence="11">
    <location>
        <begin position="5"/>
        <end position="235"/>
    </location>
</feature>
<feature type="compositionally biased region" description="Basic and acidic residues" evidence="10">
    <location>
        <begin position="329"/>
        <end position="345"/>
    </location>
</feature>
<dbReference type="Pfam" id="PF00005">
    <property type="entry name" value="ABC_tran"/>
    <property type="match status" value="1"/>
</dbReference>
<keyword evidence="6" id="KW-1278">Translocase</keyword>
<evidence type="ECO:0000259" key="11">
    <source>
        <dbReference type="PROSITE" id="PS50893"/>
    </source>
</evidence>